<dbReference type="PROSITE" id="PS50850">
    <property type="entry name" value="MFS"/>
    <property type="match status" value="1"/>
</dbReference>
<evidence type="ECO:0000256" key="6">
    <source>
        <dbReference type="ARBA" id="ARBA00023136"/>
    </source>
</evidence>
<evidence type="ECO:0000256" key="7">
    <source>
        <dbReference type="SAM" id="MobiDB-lite"/>
    </source>
</evidence>
<feature type="transmembrane region" description="Helical" evidence="8">
    <location>
        <begin position="400"/>
        <end position="422"/>
    </location>
</feature>
<accession>A0A8S3Z7E7</accession>
<feature type="region of interest" description="Disordered" evidence="7">
    <location>
        <begin position="625"/>
        <end position="652"/>
    </location>
</feature>
<evidence type="ECO:0000256" key="8">
    <source>
        <dbReference type="SAM" id="Phobius"/>
    </source>
</evidence>
<feature type="transmembrane region" description="Helical" evidence="8">
    <location>
        <begin position="234"/>
        <end position="254"/>
    </location>
</feature>
<feature type="transmembrane region" description="Helical" evidence="8">
    <location>
        <begin position="201"/>
        <end position="219"/>
    </location>
</feature>
<dbReference type="GO" id="GO:0006820">
    <property type="term" value="P:monoatomic anion transport"/>
    <property type="evidence" value="ECO:0007669"/>
    <property type="project" value="TreeGrafter"/>
</dbReference>
<evidence type="ECO:0000259" key="9">
    <source>
        <dbReference type="PROSITE" id="PS50850"/>
    </source>
</evidence>
<evidence type="ECO:0000256" key="5">
    <source>
        <dbReference type="ARBA" id="ARBA00022989"/>
    </source>
</evidence>
<evidence type="ECO:0000313" key="10">
    <source>
        <dbReference type="EMBL" id="CAG5124088.1"/>
    </source>
</evidence>
<reference evidence="10" key="1">
    <citation type="submission" date="2021-04" db="EMBL/GenBank/DDBJ databases">
        <authorList>
            <consortium name="Molecular Ecology Group"/>
        </authorList>
    </citation>
    <scope>NUCLEOTIDE SEQUENCE</scope>
</reference>
<feature type="transmembrane region" description="Helical" evidence="8">
    <location>
        <begin position="141"/>
        <end position="160"/>
    </location>
</feature>
<dbReference type="Gene3D" id="1.20.1250.20">
    <property type="entry name" value="MFS general substrate transporter like domains"/>
    <property type="match status" value="2"/>
</dbReference>
<dbReference type="PANTHER" id="PTHR11662:SF399">
    <property type="entry name" value="FI19708P1-RELATED"/>
    <property type="match status" value="1"/>
</dbReference>
<feature type="transmembrane region" description="Helical" evidence="8">
    <location>
        <begin position="166"/>
        <end position="189"/>
    </location>
</feature>
<dbReference type="Proteomes" id="UP000678393">
    <property type="component" value="Unassembled WGS sequence"/>
</dbReference>
<feature type="domain" description="Major facilitator superfamily (MFS) profile" evidence="9">
    <location>
        <begin position="35"/>
        <end position="493"/>
    </location>
</feature>
<comment type="subcellular location">
    <subcellularLocation>
        <location evidence="1">Membrane</location>
        <topology evidence="1">Multi-pass membrane protein</topology>
    </subcellularLocation>
</comment>
<dbReference type="InterPro" id="IPR020846">
    <property type="entry name" value="MFS_dom"/>
</dbReference>
<keyword evidence="3 8" id="KW-0812">Transmembrane</keyword>
<keyword evidence="11" id="KW-1185">Reference proteome</keyword>
<proteinExistence type="predicted"/>
<keyword evidence="6 8" id="KW-0472">Membrane</keyword>
<dbReference type="SUPFAM" id="SSF103473">
    <property type="entry name" value="MFS general substrate transporter"/>
    <property type="match status" value="1"/>
</dbReference>
<feature type="transmembrane region" description="Helical" evidence="8">
    <location>
        <begin position="467"/>
        <end position="489"/>
    </location>
</feature>
<keyword evidence="5 8" id="KW-1133">Transmembrane helix</keyword>
<evidence type="ECO:0000256" key="2">
    <source>
        <dbReference type="ARBA" id="ARBA00022448"/>
    </source>
</evidence>
<dbReference type="FunFam" id="1.20.1250.20:FF:000423">
    <property type="entry name" value="Putative inorganic phosphate cotransporter-like Protein"/>
    <property type="match status" value="1"/>
</dbReference>
<sequence length="652" mass="73320">MMALQQAFPVPVSFKKEFKSRPRKAPLCCSYRLIMSVLSCFGFLLTFASRFNLSSVINCMVNQTAVSQLSGEELRKHWPKPNGSVYDFCREYHEHRANSSKGELVWPVIVQNIIQISFLCGYWTTQIPGGLLSQRLGGKQLFGWCMLVCGTITLFTPLAAHTSYLLVAAIRLTLGVCQGVIWPAMMAVWSRWAPPEERHRLTGCCFGGAALGIVAIDYLSDFMCEHTKGGWESVFFISGSLSVIWCLVWSLLAYDSPDENPHISVAELGYIENSLWNVVPPTAQEDYRAPWKSILTSSPYWALVAVHVCSEFTLYALIIFIDIYLHQAEYFDTNKVRAISALSYIGFFMTSVTSGIVYDFFLTQEMCSTTFQRKAGVSLATLIPAVVIIYCGFLDCTRRFEATVLLMTAVALIGLQFGCGYLNNFADIAPSHAAVMYGMSSTFSTVSVIIASALIKSIVYVTHHSHWRMILFLIAAIDVIGCVIFMVFGTADIEDWAKMPSGENTPSSTIISEVRARALHWTSQRTLQRRAQRVMKRSFEKGILGLYKPGKSPTSALQKRLRKSEMLVRPYGFGQFEMIVKPHKSSQSEMFVKPLRPRQPEMFDQPLRSRNSAMFVQPNKTVRSEMVGQPIRPKKYERTVQPNLPDKSEISV</sequence>
<protein>
    <recommendedName>
        <fullName evidence="9">Major facilitator superfamily (MFS) profile domain-containing protein</fullName>
    </recommendedName>
</protein>
<keyword evidence="2" id="KW-0813">Transport</keyword>
<organism evidence="10 11">
    <name type="scientific">Candidula unifasciata</name>
    <dbReference type="NCBI Taxonomy" id="100452"/>
    <lineage>
        <taxon>Eukaryota</taxon>
        <taxon>Metazoa</taxon>
        <taxon>Spiralia</taxon>
        <taxon>Lophotrochozoa</taxon>
        <taxon>Mollusca</taxon>
        <taxon>Gastropoda</taxon>
        <taxon>Heterobranchia</taxon>
        <taxon>Euthyneura</taxon>
        <taxon>Panpulmonata</taxon>
        <taxon>Eupulmonata</taxon>
        <taxon>Stylommatophora</taxon>
        <taxon>Helicina</taxon>
        <taxon>Helicoidea</taxon>
        <taxon>Geomitridae</taxon>
        <taxon>Candidula</taxon>
    </lineage>
</organism>
<dbReference type="FunFam" id="1.20.1250.20:FF:000003">
    <property type="entry name" value="Solute carrier family 17 member 3"/>
    <property type="match status" value="1"/>
</dbReference>
<dbReference type="GO" id="GO:0016020">
    <property type="term" value="C:membrane"/>
    <property type="evidence" value="ECO:0007669"/>
    <property type="project" value="UniProtKB-SubCell"/>
</dbReference>
<feature type="transmembrane region" description="Helical" evidence="8">
    <location>
        <begin position="29"/>
        <end position="48"/>
    </location>
</feature>
<evidence type="ECO:0000256" key="1">
    <source>
        <dbReference type="ARBA" id="ARBA00004141"/>
    </source>
</evidence>
<dbReference type="InterPro" id="IPR011701">
    <property type="entry name" value="MFS"/>
</dbReference>
<dbReference type="GO" id="GO:0015293">
    <property type="term" value="F:symporter activity"/>
    <property type="evidence" value="ECO:0007669"/>
    <property type="project" value="UniProtKB-KW"/>
</dbReference>
<evidence type="ECO:0000256" key="3">
    <source>
        <dbReference type="ARBA" id="ARBA00022692"/>
    </source>
</evidence>
<dbReference type="OrthoDB" id="6160692at2759"/>
<feature type="transmembrane region" description="Helical" evidence="8">
    <location>
        <begin position="341"/>
        <end position="363"/>
    </location>
</feature>
<dbReference type="EMBL" id="CAJHNH020001692">
    <property type="protein sequence ID" value="CAG5124088.1"/>
    <property type="molecule type" value="Genomic_DNA"/>
</dbReference>
<evidence type="ECO:0000313" key="11">
    <source>
        <dbReference type="Proteomes" id="UP000678393"/>
    </source>
</evidence>
<dbReference type="InterPro" id="IPR036259">
    <property type="entry name" value="MFS_trans_sf"/>
</dbReference>
<feature type="transmembrane region" description="Helical" evidence="8">
    <location>
        <begin position="434"/>
        <end position="455"/>
    </location>
</feature>
<dbReference type="PANTHER" id="PTHR11662">
    <property type="entry name" value="SOLUTE CARRIER FAMILY 17"/>
    <property type="match status" value="1"/>
</dbReference>
<keyword evidence="4" id="KW-0769">Symport</keyword>
<evidence type="ECO:0000256" key="4">
    <source>
        <dbReference type="ARBA" id="ARBA00022847"/>
    </source>
</evidence>
<dbReference type="AlphaFoldDB" id="A0A8S3Z7E7"/>
<gene>
    <name evidence="10" type="ORF">CUNI_LOCUS9646</name>
</gene>
<comment type="caution">
    <text evidence="10">The sequence shown here is derived from an EMBL/GenBank/DDBJ whole genome shotgun (WGS) entry which is preliminary data.</text>
</comment>
<name>A0A8S3Z7E7_9EUPU</name>
<feature type="transmembrane region" description="Helical" evidence="8">
    <location>
        <begin position="375"/>
        <end position="394"/>
    </location>
</feature>
<dbReference type="InterPro" id="IPR050382">
    <property type="entry name" value="MFS_Na/Anion_cotransporter"/>
</dbReference>
<feature type="transmembrane region" description="Helical" evidence="8">
    <location>
        <begin position="300"/>
        <end position="321"/>
    </location>
</feature>
<dbReference type="Pfam" id="PF07690">
    <property type="entry name" value="MFS_1"/>
    <property type="match status" value="1"/>
</dbReference>